<dbReference type="GO" id="GO:0016757">
    <property type="term" value="F:glycosyltransferase activity"/>
    <property type="evidence" value="ECO:0007669"/>
    <property type="project" value="InterPro"/>
</dbReference>
<dbReference type="EMBL" id="CP015405">
    <property type="protein sequence ID" value="ANU75211.1"/>
    <property type="molecule type" value="Genomic_DNA"/>
</dbReference>
<dbReference type="Proteomes" id="UP000092574">
    <property type="component" value="Chromosome"/>
</dbReference>
<dbReference type="STRING" id="1796616.A4V09_05225"/>
<name>A0A1C7I6I2_9FIRM</name>
<feature type="domain" description="Glycosyl transferase family 1" evidence="1">
    <location>
        <begin position="264"/>
        <end position="328"/>
    </location>
</feature>
<keyword evidence="3" id="KW-1185">Reference proteome</keyword>
<evidence type="ECO:0000313" key="2">
    <source>
        <dbReference type="EMBL" id="ANU75211.1"/>
    </source>
</evidence>
<protein>
    <recommendedName>
        <fullName evidence="1">Glycosyl transferase family 1 domain-containing protein</fullName>
    </recommendedName>
</protein>
<dbReference type="SUPFAM" id="SSF53756">
    <property type="entry name" value="UDP-Glycosyltransferase/glycogen phosphorylase"/>
    <property type="match status" value="1"/>
</dbReference>
<dbReference type="KEGG" id="byl:A4V09_05225"/>
<evidence type="ECO:0000259" key="1">
    <source>
        <dbReference type="Pfam" id="PF00534"/>
    </source>
</evidence>
<sequence>MKILMLVNWKIEYCDTKPENKQPPDYKVKGEDYWFYRYFKNNPEVDVIDISSFPWLENFEKNRLHFYIWQAFKAIPKLNKYDLIVSHGMPSAVVVCLWRKFFKTKAKHIVFDIGSFASASESGLALKLMQFASKSLDGLIHHMSSQRAYYEKFFPWIVEKAQFIRYGADFDFFGVEEEQIAVNKPYIVCAGKNKCDWDTVVKAYGESKIDFDLHLIGGKKTRFEDIDGVVEIPYLPINDFIEQVRGAEFCILPLEPVLFSFGQMRLLQQMALKKCVIVSDAPSVLDYVEDNCTAVVYKASNVKDLKSKMKLVCHEVEKKKDIEENAYDFVKRICNERNMAEEVEACFDVVVK</sequence>
<gene>
    <name evidence="2" type="ORF">A4V09_05225</name>
</gene>
<dbReference type="InterPro" id="IPR001296">
    <property type="entry name" value="Glyco_trans_1"/>
</dbReference>
<dbReference type="OrthoDB" id="7062828at2"/>
<dbReference type="CDD" id="cd03801">
    <property type="entry name" value="GT4_PimA-like"/>
    <property type="match status" value="1"/>
</dbReference>
<dbReference type="RefSeq" id="WP_065541423.1">
    <property type="nucleotide sequence ID" value="NZ_CP015405.2"/>
</dbReference>
<proteinExistence type="predicted"/>
<organism evidence="2 3">
    <name type="scientific">Blautia pseudococcoides</name>
    <dbReference type="NCBI Taxonomy" id="1796616"/>
    <lineage>
        <taxon>Bacteria</taxon>
        <taxon>Bacillati</taxon>
        <taxon>Bacillota</taxon>
        <taxon>Clostridia</taxon>
        <taxon>Lachnospirales</taxon>
        <taxon>Lachnospiraceae</taxon>
        <taxon>Blautia</taxon>
    </lineage>
</organism>
<dbReference type="Gene3D" id="3.40.50.2000">
    <property type="entry name" value="Glycogen Phosphorylase B"/>
    <property type="match status" value="2"/>
</dbReference>
<evidence type="ECO:0000313" key="3">
    <source>
        <dbReference type="Proteomes" id="UP000092574"/>
    </source>
</evidence>
<dbReference type="Pfam" id="PF00534">
    <property type="entry name" value="Glycos_transf_1"/>
    <property type="match status" value="1"/>
</dbReference>
<reference evidence="2" key="1">
    <citation type="submission" date="2017-04" db="EMBL/GenBank/DDBJ databases">
        <title>Complete Genome Sequences of Twelve Strains of a Stable Defined Moderately Diverse Mouse Microbiota 2 (sDMDMm2).</title>
        <authorList>
            <person name="Uchimura Y."/>
            <person name="Wyss M."/>
            <person name="Brugiroux S."/>
            <person name="Limenitakis J.P."/>
            <person name="Stecher B."/>
            <person name="McCoy K.D."/>
            <person name="Macpherson A.J."/>
        </authorList>
    </citation>
    <scope>NUCLEOTIDE SEQUENCE</scope>
    <source>
        <strain evidence="2">YL58</strain>
    </source>
</reference>
<dbReference type="AlphaFoldDB" id="A0A1C7I6I2"/>
<accession>A0A1C7I6I2</accession>